<evidence type="ECO:0000259" key="6">
    <source>
        <dbReference type="PROSITE" id="PS51900"/>
    </source>
</evidence>
<evidence type="ECO:0000256" key="2">
    <source>
        <dbReference type="ARBA" id="ARBA00023125"/>
    </source>
</evidence>
<keyword evidence="2 4" id="KW-0238">DNA-binding</keyword>
<dbReference type="InterPro" id="IPR004107">
    <property type="entry name" value="Integrase_SAM-like_N"/>
</dbReference>
<dbReference type="Pfam" id="PF00589">
    <property type="entry name" value="Phage_integrase"/>
    <property type="match status" value="1"/>
</dbReference>
<dbReference type="Gene3D" id="1.10.150.130">
    <property type="match status" value="1"/>
</dbReference>
<dbReference type="EMBL" id="BMDU01000008">
    <property type="protein sequence ID" value="GGA00360.1"/>
    <property type="molecule type" value="Genomic_DNA"/>
</dbReference>
<organism evidence="7 8">
    <name type="scientific">Sphingobium fuliginis (strain ATCC 27551)</name>
    <dbReference type="NCBI Taxonomy" id="336203"/>
    <lineage>
        <taxon>Bacteria</taxon>
        <taxon>Pseudomonadati</taxon>
        <taxon>Pseudomonadota</taxon>
        <taxon>Alphaproteobacteria</taxon>
        <taxon>Sphingomonadales</taxon>
        <taxon>Sphingomonadaceae</taxon>
        <taxon>Sphingobium</taxon>
    </lineage>
</organism>
<dbReference type="Pfam" id="PF02899">
    <property type="entry name" value="Phage_int_SAM_1"/>
    <property type="match status" value="1"/>
</dbReference>
<evidence type="ECO:0000259" key="5">
    <source>
        <dbReference type="PROSITE" id="PS51898"/>
    </source>
</evidence>
<proteinExistence type="predicted"/>
<dbReference type="InterPro" id="IPR002104">
    <property type="entry name" value="Integrase_catalytic"/>
</dbReference>
<name>A0ABQ1F5M3_SPHSA</name>
<evidence type="ECO:0000313" key="8">
    <source>
        <dbReference type="Proteomes" id="UP000628109"/>
    </source>
</evidence>
<dbReference type="PANTHER" id="PTHR34605">
    <property type="entry name" value="PHAGE_INTEGRASE DOMAIN-CONTAINING PROTEIN"/>
    <property type="match status" value="1"/>
</dbReference>
<dbReference type="InterPro" id="IPR010998">
    <property type="entry name" value="Integrase_recombinase_N"/>
</dbReference>
<evidence type="ECO:0008006" key="9">
    <source>
        <dbReference type="Google" id="ProtNLM"/>
    </source>
</evidence>
<dbReference type="PROSITE" id="PS51898">
    <property type="entry name" value="TYR_RECOMBINASE"/>
    <property type="match status" value="1"/>
</dbReference>
<dbReference type="Proteomes" id="UP000628109">
    <property type="component" value="Unassembled WGS sequence"/>
</dbReference>
<dbReference type="InterPro" id="IPR013762">
    <property type="entry name" value="Integrase-like_cat_sf"/>
</dbReference>
<dbReference type="PROSITE" id="PS51900">
    <property type="entry name" value="CB"/>
    <property type="match status" value="1"/>
</dbReference>
<evidence type="ECO:0000313" key="7">
    <source>
        <dbReference type="EMBL" id="GGA00360.1"/>
    </source>
</evidence>
<gene>
    <name evidence="7" type="ORF">GCM10019071_33620</name>
</gene>
<dbReference type="SUPFAM" id="SSF56349">
    <property type="entry name" value="DNA breaking-rejoining enzymes"/>
    <property type="match status" value="2"/>
</dbReference>
<dbReference type="InterPro" id="IPR052925">
    <property type="entry name" value="Phage_Integrase-like_Recomb"/>
</dbReference>
<feature type="domain" description="Tyr recombinase" evidence="5">
    <location>
        <begin position="175"/>
        <end position="418"/>
    </location>
</feature>
<keyword evidence="1" id="KW-0229">DNA integration</keyword>
<sequence length="424" mass="46076">MVEYSGGMEASASAGQKSLENGDFNAAAAVTATLPPATMPELAWTATQMRTETHIVVNAELIAAYQAASSPHSIRALKSDLEAFDLWCRRTKRIALPATPEIVAGYLDARSEQGAKPASLGRYKASIAKIHQLLDLKDPTQAELVKLRLRAIRREKGTAQAQARPLRFKGPVKDVEHDKPRGINVKALLEACSDDLPGLRDRALLSVAYDSGLRASELVAIEVGQIQGALDPEARLLAIPRSKSDQKGEGATAFLSPRSVRAVAAWMEAAGIEEGVLFRRVQVRRYKARAAVKGRSIDSISSREKWDLRKTLPKKAISARTEYDIGTAALHPGSIGPIWRSIIQRAFDRDALPDLAKEDLARLLKGISAHSTRVGLNQDLFVVGEDLAGIMDALRWKSPRMPLSYNRNLAAEAGAVGRLSSKLE</sequence>
<evidence type="ECO:0000256" key="4">
    <source>
        <dbReference type="PROSITE-ProRule" id="PRU01248"/>
    </source>
</evidence>
<dbReference type="SUPFAM" id="SSF47823">
    <property type="entry name" value="lambda integrase-like, N-terminal domain"/>
    <property type="match status" value="1"/>
</dbReference>
<evidence type="ECO:0000256" key="1">
    <source>
        <dbReference type="ARBA" id="ARBA00022908"/>
    </source>
</evidence>
<feature type="domain" description="Core-binding (CB)" evidence="6">
    <location>
        <begin position="56"/>
        <end position="135"/>
    </location>
</feature>
<dbReference type="InterPro" id="IPR044068">
    <property type="entry name" value="CB"/>
</dbReference>
<keyword evidence="8" id="KW-1185">Reference proteome</keyword>
<dbReference type="PANTHER" id="PTHR34605:SF3">
    <property type="entry name" value="P CELL-TYPE AGGLUTINATION PROTEIN MAP4-LIKE-RELATED"/>
    <property type="match status" value="1"/>
</dbReference>
<dbReference type="Gene3D" id="1.10.443.10">
    <property type="entry name" value="Intergrase catalytic core"/>
    <property type="match status" value="1"/>
</dbReference>
<protein>
    <recommendedName>
        <fullName evidence="9">Integrase</fullName>
    </recommendedName>
</protein>
<reference evidence="8" key="1">
    <citation type="journal article" date="2019" name="Int. J. Syst. Evol. Microbiol.">
        <title>The Global Catalogue of Microorganisms (GCM) 10K type strain sequencing project: providing services to taxonomists for standard genome sequencing and annotation.</title>
        <authorList>
            <consortium name="The Broad Institute Genomics Platform"/>
            <consortium name="The Broad Institute Genome Sequencing Center for Infectious Disease"/>
            <person name="Wu L."/>
            <person name="Ma J."/>
        </authorList>
    </citation>
    <scope>NUCLEOTIDE SEQUENCE [LARGE SCALE GENOMIC DNA]</scope>
    <source>
        <strain evidence="8">CCM 7327</strain>
    </source>
</reference>
<evidence type="ECO:0000256" key="3">
    <source>
        <dbReference type="ARBA" id="ARBA00023172"/>
    </source>
</evidence>
<accession>A0ABQ1F5M3</accession>
<dbReference type="InterPro" id="IPR011010">
    <property type="entry name" value="DNA_brk_join_enz"/>
</dbReference>
<comment type="caution">
    <text evidence="7">The sequence shown here is derived from an EMBL/GenBank/DDBJ whole genome shotgun (WGS) entry which is preliminary data.</text>
</comment>
<keyword evidence="3" id="KW-0233">DNA recombination</keyword>